<dbReference type="EMBL" id="FNST01000002">
    <property type="protein sequence ID" value="SEB58766.1"/>
    <property type="molecule type" value="Genomic_DNA"/>
</dbReference>
<dbReference type="Gene3D" id="3.30.300.30">
    <property type="match status" value="1"/>
</dbReference>
<evidence type="ECO:0000313" key="5">
    <source>
        <dbReference type="EMBL" id="SEB58766.1"/>
    </source>
</evidence>
<dbReference type="FunFam" id="3.30.300.30:FF:000008">
    <property type="entry name" value="2,3-dihydroxybenzoate-AMP ligase"/>
    <property type="match status" value="1"/>
</dbReference>
<evidence type="ECO:0000313" key="6">
    <source>
        <dbReference type="Proteomes" id="UP000198609"/>
    </source>
</evidence>
<evidence type="ECO:0000259" key="3">
    <source>
        <dbReference type="Pfam" id="PF00501"/>
    </source>
</evidence>
<dbReference type="GO" id="GO:0031956">
    <property type="term" value="F:medium-chain fatty acid-CoA ligase activity"/>
    <property type="evidence" value="ECO:0007669"/>
    <property type="project" value="TreeGrafter"/>
</dbReference>
<protein>
    <submittedName>
        <fullName evidence="5">Acyl-CoA synthetase (AMP-forming)/AMP-acid ligase II</fullName>
    </submittedName>
</protein>
<dbReference type="Gene3D" id="3.40.50.12780">
    <property type="entry name" value="N-terminal domain of ligase-like"/>
    <property type="match status" value="1"/>
</dbReference>
<gene>
    <name evidence="5" type="ORF">SAMN04490356_0781</name>
</gene>
<evidence type="ECO:0000259" key="4">
    <source>
        <dbReference type="Pfam" id="PF13193"/>
    </source>
</evidence>
<feature type="domain" description="AMP-dependent synthetase/ligase" evidence="3">
    <location>
        <begin position="16"/>
        <end position="381"/>
    </location>
</feature>
<dbReference type="Proteomes" id="UP000198609">
    <property type="component" value="Unassembled WGS sequence"/>
</dbReference>
<dbReference type="PANTHER" id="PTHR43201:SF32">
    <property type="entry name" value="2-SUCCINYLBENZOATE--COA LIGASE, CHLOROPLASTIC_PEROXISOMAL"/>
    <property type="match status" value="1"/>
</dbReference>
<dbReference type="Pfam" id="PF00501">
    <property type="entry name" value="AMP-binding"/>
    <property type="match status" value="1"/>
</dbReference>
<dbReference type="GO" id="GO:0006631">
    <property type="term" value="P:fatty acid metabolic process"/>
    <property type="evidence" value="ECO:0007669"/>
    <property type="project" value="TreeGrafter"/>
</dbReference>
<reference evidence="6" key="1">
    <citation type="submission" date="2016-10" db="EMBL/GenBank/DDBJ databases">
        <authorList>
            <person name="Varghese N."/>
            <person name="Submissions S."/>
        </authorList>
    </citation>
    <scope>NUCLEOTIDE SEQUENCE [LARGE SCALE GENOMIC DNA]</scope>
    <source>
        <strain evidence="6">DSM 40318</strain>
    </source>
</reference>
<feature type="domain" description="AMP-binding enzyme C-terminal" evidence="4">
    <location>
        <begin position="432"/>
        <end position="508"/>
    </location>
</feature>
<dbReference type="PANTHER" id="PTHR43201">
    <property type="entry name" value="ACYL-COA SYNTHETASE"/>
    <property type="match status" value="1"/>
</dbReference>
<evidence type="ECO:0000256" key="1">
    <source>
        <dbReference type="ARBA" id="ARBA00006432"/>
    </source>
</evidence>
<keyword evidence="6" id="KW-1185">Reference proteome</keyword>
<dbReference type="InterPro" id="IPR000873">
    <property type="entry name" value="AMP-dep_synth/lig_dom"/>
</dbReference>
<organism evidence="5 6">
    <name type="scientific">Streptomyces melanosporofaciens</name>
    <dbReference type="NCBI Taxonomy" id="67327"/>
    <lineage>
        <taxon>Bacteria</taxon>
        <taxon>Bacillati</taxon>
        <taxon>Actinomycetota</taxon>
        <taxon>Actinomycetes</taxon>
        <taxon>Kitasatosporales</taxon>
        <taxon>Streptomycetaceae</taxon>
        <taxon>Streptomyces</taxon>
        <taxon>Streptomyces violaceusniger group</taxon>
    </lineage>
</organism>
<comment type="similarity">
    <text evidence="1">Belongs to the ATP-dependent AMP-binding enzyme family.</text>
</comment>
<evidence type="ECO:0000256" key="2">
    <source>
        <dbReference type="ARBA" id="ARBA00022598"/>
    </source>
</evidence>
<dbReference type="Pfam" id="PF13193">
    <property type="entry name" value="AMP-binding_C"/>
    <property type="match status" value="1"/>
</dbReference>
<dbReference type="AlphaFoldDB" id="A0A1H4KKK3"/>
<keyword evidence="2 5" id="KW-0436">Ligase</keyword>
<dbReference type="InterPro" id="IPR025110">
    <property type="entry name" value="AMP-bd_C"/>
</dbReference>
<accession>A0A1H4KKK3</accession>
<name>A0A1H4KKK3_STRMJ</name>
<sequence length="528" mass="57448">MMKGHIMGPYLPDAVRHHAAERPEAPAVSEGELTLTYADLHSRSNRIAQALLAEGLKTGSHVGYLVRPGLMSAELLVACAKSGLVATPLNWRLGDPELTDVALDAELEAVITQEEFLPRARAIRDAYRVLPLISGGEPVGGERTYESWLGAMPDRDPGLGTKGCGDTVFLQLYTSGTTGLPKGVQLTLRNLDMGEYFQREVGWSERCVSLNAMPGFHIAGKGWLVQALVAGAHTIMMPNLTPEGAVDVMEKERVTHALFVPAVLHMLTTVEDVGERDFSALQLISYGGSPIAPAALLRSMEIFGCDFCQRYGQTETAASVTRLLPADHDPDGSRAHLLHSAGNAWPDVEVAVADPVTGQFKPPGAVGEIYTRSHHLTPGYWKRPDENNRLFTKDGWLKTGDAGYLDEEGYLFITDRIKDMVITGGENVYPIEVESVLAEHPAVSEVAVFGTPDEKWGEVVTAAVVLKAGASDITSDELIDFTRQRIASYKKPRIVHFVDELPRNPSGKILKRVLRDSVGRGARPISRC</sequence>
<proteinExistence type="inferred from homology"/>
<dbReference type="InterPro" id="IPR045851">
    <property type="entry name" value="AMP-bd_C_sf"/>
</dbReference>
<dbReference type="SUPFAM" id="SSF56801">
    <property type="entry name" value="Acetyl-CoA synthetase-like"/>
    <property type="match status" value="1"/>
</dbReference>
<dbReference type="InterPro" id="IPR042099">
    <property type="entry name" value="ANL_N_sf"/>
</dbReference>